<organism evidence="7">
    <name type="scientific">Oikopleura dioica</name>
    <name type="common">Tunicate</name>
    <dbReference type="NCBI Taxonomy" id="34765"/>
    <lineage>
        <taxon>Eukaryota</taxon>
        <taxon>Metazoa</taxon>
        <taxon>Chordata</taxon>
        <taxon>Tunicata</taxon>
        <taxon>Appendicularia</taxon>
        <taxon>Copelata</taxon>
        <taxon>Oikopleuridae</taxon>
        <taxon>Oikopleura</taxon>
    </lineage>
</organism>
<keyword evidence="4" id="KW-0687">Ribonucleoprotein</keyword>
<dbReference type="HAMAP" id="MF_00374">
    <property type="entry name" value="Ribosomal_uL29"/>
    <property type="match status" value="1"/>
</dbReference>
<evidence type="ECO:0000256" key="6">
    <source>
        <dbReference type="ARBA" id="ARBA00035334"/>
    </source>
</evidence>
<dbReference type="AlphaFoldDB" id="E4XBR6"/>
<protein>
    <recommendedName>
        <fullName evidence="5">Large ribosomal subunit protein uL29</fullName>
    </recommendedName>
    <alternativeName>
        <fullName evidence="6">60S ribosomal protein L35</fullName>
    </alternativeName>
</protein>
<dbReference type="Gene3D" id="1.10.287.310">
    <property type="match status" value="1"/>
</dbReference>
<dbReference type="FunFam" id="1.10.287.310:FF:000002">
    <property type="entry name" value="60S ribosomal protein L35"/>
    <property type="match status" value="1"/>
</dbReference>
<evidence type="ECO:0000256" key="1">
    <source>
        <dbReference type="ARBA" id="ARBA00009254"/>
    </source>
</evidence>
<dbReference type="FunCoup" id="E4XBR6">
    <property type="interactions" value="339"/>
</dbReference>
<proteinExistence type="inferred from homology"/>
<gene>
    <name evidence="7" type="ORF">GSOID_T00006572001</name>
</gene>
<dbReference type="GO" id="GO:0003729">
    <property type="term" value="F:mRNA binding"/>
    <property type="evidence" value="ECO:0007669"/>
    <property type="project" value="TreeGrafter"/>
</dbReference>
<name>E4XBR6_OIKDI</name>
<sequence>MTKVKASDLRGKPKAELTAKLNEAKQELNSLRVAKVSGSGAASKLAKIRVVRKAIAQTLNVINQTQKSEIRKLYQGKKYKPVDLRPKKTRALRRRLSKHQESLRSSKQQNKQRLYAVRKFALKA</sequence>
<dbReference type="Proteomes" id="UP000001307">
    <property type="component" value="Unassembled WGS sequence"/>
</dbReference>
<dbReference type="OrthoDB" id="528635at2759"/>
<dbReference type="GO" id="GO:0000463">
    <property type="term" value="P:maturation of LSU-rRNA from tricistronic rRNA transcript (SSU-rRNA, 5.8S rRNA, LSU-rRNA)"/>
    <property type="evidence" value="ECO:0007669"/>
    <property type="project" value="InterPro"/>
</dbReference>
<dbReference type="InterPro" id="IPR036049">
    <property type="entry name" value="Ribosomal_uL29_sf"/>
</dbReference>
<dbReference type="EMBL" id="FN653034">
    <property type="protein sequence ID" value="CBY09041.1"/>
    <property type="molecule type" value="Genomic_DNA"/>
</dbReference>
<keyword evidence="8" id="KW-1185">Reference proteome</keyword>
<dbReference type="GO" id="GO:0003735">
    <property type="term" value="F:structural constituent of ribosome"/>
    <property type="evidence" value="ECO:0007669"/>
    <property type="project" value="InterPro"/>
</dbReference>
<accession>E4XBR6</accession>
<keyword evidence="3" id="KW-0689">Ribosomal protein</keyword>
<evidence type="ECO:0000313" key="7">
    <source>
        <dbReference type="EMBL" id="CBY09041.1"/>
    </source>
</evidence>
<evidence type="ECO:0000313" key="8">
    <source>
        <dbReference type="Proteomes" id="UP000001307"/>
    </source>
</evidence>
<dbReference type="CDD" id="cd00427">
    <property type="entry name" value="Ribosomal_L29_HIP"/>
    <property type="match status" value="1"/>
</dbReference>
<dbReference type="InterPro" id="IPR001854">
    <property type="entry name" value="Ribosomal_uL29"/>
</dbReference>
<comment type="subunit">
    <text evidence="2">Component of the large ribosomal subunit.</text>
</comment>
<dbReference type="SUPFAM" id="SSF46561">
    <property type="entry name" value="Ribosomal protein L29 (L29p)"/>
    <property type="match status" value="1"/>
</dbReference>
<dbReference type="PANTHER" id="PTHR45722:SF2">
    <property type="entry name" value="LARGE RIBOSOMAL SUBUNIT PROTEIN UL29-RELATED"/>
    <property type="match status" value="1"/>
</dbReference>
<evidence type="ECO:0000256" key="3">
    <source>
        <dbReference type="ARBA" id="ARBA00022980"/>
    </source>
</evidence>
<dbReference type="Pfam" id="PF00831">
    <property type="entry name" value="Ribosomal_L29"/>
    <property type="match status" value="1"/>
</dbReference>
<dbReference type="InterPro" id="IPR045059">
    <property type="entry name" value="Ribosomal_uL29_euk"/>
</dbReference>
<dbReference type="GO" id="GO:0022625">
    <property type="term" value="C:cytosolic large ribosomal subunit"/>
    <property type="evidence" value="ECO:0007669"/>
    <property type="project" value="InterPro"/>
</dbReference>
<dbReference type="NCBIfam" id="TIGR00012">
    <property type="entry name" value="L29"/>
    <property type="match status" value="1"/>
</dbReference>
<comment type="similarity">
    <text evidence="1">Belongs to the universal ribosomal protein uL29 family.</text>
</comment>
<dbReference type="Gene3D" id="6.10.250.3450">
    <property type="match status" value="1"/>
</dbReference>
<dbReference type="FunFam" id="6.10.250.3450:FF:000001">
    <property type="entry name" value="60S ribosomal protein L35"/>
    <property type="match status" value="1"/>
</dbReference>
<evidence type="ECO:0000256" key="5">
    <source>
        <dbReference type="ARBA" id="ARBA00035204"/>
    </source>
</evidence>
<dbReference type="InParanoid" id="E4XBR6"/>
<dbReference type="GO" id="GO:0006412">
    <property type="term" value="P:translation"/>
    <property type="evidence" value="ECO:0007669"/>
    <property type="project" value="InterPro"/>
</dbReference>
<reference evidence="7" key="1">
    <citation type="journal article" date="2010" name="Science">
        <title>Plasticity of animal genome architecture unmasked by rapid evolution of a pelagic tunicate.</title>
        <authorList>
            <person name="Denoeud F."/>
            <person name="Henriet S."/>
            <person name="Mungpakdee S."/>
            <person name="Aury J.M."/>
            <person name="Da Silva C."/>
            <person name="Brinkmann H."/>
            <person name="Mikhaleva J."/>
            <person name="Olsen L.C."/>
            <person name="Jubin C."/>
            <person name="Canestro C."/>
            <person name="Bouquet J.M."/>
            <person name="Danks G."/>
            <person name="Poulain J."/>
            <person name="Campsteijn C."/>
            <person name="Adamski M."/>
            <person name="Cross I."/>
            <person name="Yadetie F."/>
            <person name="Muffato M."/>
            <person name="Louis A."/>
            <person name="Butcher S."/>
            <person name="Tsagkogeorga G."/>
            <person name="Konrad A."/>
            <person name="Singh S."/>
            <person name="Jensen M.F."/>
            <person name="Cong E.H."/>
            <person name="Eikeseth-Otteraa H."/>
            <person name="Noel B."/>
            <person name="Anthouard V."/>
            <person name="Porcel B.M."/>
            <person name="Kachouri-Lafond R."/>
            <person name="Nishino A."/>
            <person name="Ugolini M."/>
            <person name="Chourrout P."/>
            <person name="Nishida H."/>
            <person name="Aasland R."/>
            <person name="Huzurbazar S."/>
            <person name="Westhof E."/>
            <person name="Delsuc F."/>
            <person name="Lehrach H."/>
            <person name="Reinhardt R."/>
            <person name="Weissenbach J."/>
            <person name="Roy S.W."/>
            <person name="Artiguenave F."/>
            <person name="Postlethwait J.H."/>
            <person name="Manak J.R."/>
            <person name="Thompson E.M."/>
            <person name="Jaillon O."/>
            <person name="Du Pasquier L."/>
            <person name="Boudinot P."/>
            <person name="Liberles D.A."/>
            <person name="Volff J.N."/>
            <person name="Philippe H."/>
            <person name="Lenhard B."/>
            <person name="Roest Crollius H."/>
            <person name="Wincker P."/>
            <person name="Chourrout D."/>
        </authorList>
    </citation>
    <scope>NUCLEOTIDE SEQUENCE [LARGE SCALE GENOMIC DNA]</scope>
</reference>
<dbReference type="PANTHER" id="PTHR45722">
    <property type="entry name" value="60S RIBOSOMAL PROTEIN L35"/>
    <property type="match status" value="1"/>
</dbReference>
<evidence type="ECO:0000256" key="4">
    <source>
        <dbReference type="ARBA" id="ARBA00023274"/>
    </source>
</evidence>
<evidence type="ECO:0000256" key="2">
    <source>
        <dbReference type="ARBA" id="ARBA00011133"/>
    </source>
</evidence>